<keyword evidence="3" id="KW-1185">Reference proteome</keyword>
<protein>
    <submittedName>
        <fullName evidence="2">Uncharacterized protein</fullName>
    </submittedName>
</protein>
<evidence type="ECO:0000313" key="3">
    <source>
        <dbReference type="Proteomes" id="UP000481517"/>
    </source>
</evidence>
<proteinExistence type="predicted"/>
<feature type="region of interest" description="Disordered" evidence="1">
    <location>
        <begin position="42"/>
        <end position="83"/>
    </location>
</feature>
<evidence type="ECO:0000256" key="1">
    <source>
        <dbReference type="SAM" id="MobiDB-lite"/>
    </source>
</evidence>
<dbReference type="AlphaFoldDB" id="A0A6S6WMR2"/>
<feature type="compositionally biased region" description="Basic and acidic residues" evidence="1">
    <location>
        <begin position="54"/>
        <end position="63"/>
    </location>
</feature>
<dbReference type="EMBL" id="CADCXY010000002">
    <property type="protein sequence ID" value="CAB0150751.1"/>
    <property type="molecule type" value="Genomic_DNA"/>
</dbReference>
<dbReference type="RefSeq" id="WP_173920199.1">
    <property type="nucleotide sequence ID" value="NZ_CADCXY010000002.1"/>
</dbReference>
<reference evidence="2 3" key="1">
    <citation type="submission" date="2020-02" db="EMBL/GenBank/DDBJ databases">
        <authorList>
            <person name="Rodrigo-Torres L."/>
            <person name="Arahal R. D."/>
            <person name="Lucena T."/>
        </authorList>
    </citation>
    <scope>NUCLEOTIDE SEQUENCE [LARGE SCALE GENOMIC DNA]</scope>
    <source>
        <strain evidence="2 3">CECT 9734</strain>
    </source>
</reference>
<name>A0A6S6WMR2_9GAMM</name>
<organism evidence="2 3">
    <name type="scientific">Pseudidiomarina piscicola</name>
    <dbReference type="NCBI Taxonomy" id="2614830"/>
    <lineage>
        <taxon>Bacteria</taxon>
        <taxon>Pseudomonadati</taxon>
        <taxon>Pseudomonadota</taxon>
        <taxon>Gammaproteobacteria</taxon>
        <taxon>Alteromonadales</taxon>
        <taxon>Idiomarinaceae</taxon>
        <taxon>Pseudidiomarina</taxon>
    </lineage>
</organism>
<evidence type="ECO:0000313" key="2">
    <source>
        <dbReference type="EMBL" id="CAB0150751.1"/>
    </source>
</evidence>
<accession>A0A6S6WMR2</accession>
<dbReference type="Proteomes" id="UP000481517">
    <property type="component" value="Unassembled WGS sequence"/>
</dbReference>
<gene>
    <name evidence="2" type="ORF">PSI9734_01192</name>
</gene>
<sequence>MKNKQHYFLQDLLKGRLKILVHGWLFPEEYDFMGDSISDAKDRRRGINPMSEEYTNKVNERRRQLGVSPLGGDGQDKAAGSSDYAEKIAQQELSKAEDLFSSYLSEALYELDLANTCCKENECFDEYDRIARTVIDAEKDGCPFTKALPDVMVTSFGRDAFDHRTFNTMNETVVKEVARLIAINIET</sequence>